<name>A0AAD3H8B3_9STRA</name>
<dbReference type="GO" id="GO:0007189">
    <property type="term" value="P:adenylate cyclase-activating G protein-coupled receptor signaling pathway"/>
    <property type="evidence" value="ECO:0007669"/>
    <property type="project" value="TreeGrafter"/>
</dbReference>
<dbReference type="EMBL" id="BLLK01000047">
    <property type="protein sequence ID" value="GFH53718.1"/>
    <property type="molecule type" value="Genomic_DNA"/>
</dbReference>
<evidence type="ECO:0008006" key="9">
    <source>
        <dbReference type="Google" id="ProtNLM"/>
    </source>
</evidence>
<comment type="subcellular location">
    <subcellularLocation>
        <location evidence="1">Membrane</location>
        <topology evidence="1">Multi-pass membrane protein</topology>
    </subcellularLocation>
</comment>
<feature type="compositionally biased region" description="Low complexity" evidence="5">
    <location>
        <begin position="225"/>
        <end position="246"/>
    </location>
</feature>
<proteinExistence type="predicted"/>
<gene>
    <name evidence="7" type="ORF">CTEN210_10194</name>
</gene>
<dbReference type="Gene3D" id="1.20.1070.10">
    <property type="entry name" value="Rhodopsin 7-helix transmembrane proteins"/>
    <property type="match status" value="1"/>
</dbReference>
<evidence type="ECO:0000313" key="8">
    <source>
        <dbReference type="Proteomes" id="UP001054902"/>
    </source>
</evidence>
<dbReference type="PANTHER" id="PTHR23112">
    <property type="entry name" value="G PROTEIN-COUPLED RECEPTOR 157-RELATED"/>
    <property type="match status" value="1"/>
</dbReference>
<dbReference type="AlphaFoldDB" id="A0AAD3H8B3"/>
<keyword evidence="2 6" id="KW-0812">Transmembrane</keyword>
<keyword evidence="3 6" id="KW-1133">Transmembrane helix</keyword>
<feature type="transmembrane region" description="Helical" evidence="6">
    <location>
        <begin position="34"/>
        <end position="56"/>
    </location>
</feature>
<evidence type="ECO:0000256" key="3">
    <source>
        <dbReference type="ARBA" id="ARBA00022989"/>
    </source>
</evidence>
<feature type="transmembrane region" description="Helical" evidence="6">
    <location>
        <begin position="122"/>
        <end position="142"/>
    </location>
</feature>
<feature type="transmembrane region" description="Helical" evidence="6">
    <location>
        <begin position="79"/>
        <end position="101"/>
    </location>
</feature>
<keyword evidence="8" id="KW-1185">Reference proteome</keyword>
<sequence>MGSSSISTICSASLAFFIWKKGKEERFATSFRRYMFAICICDIMQSSAFFFGPLAVPKDVSSDFFLAKGNLYTCVADGVLLLMGGYGIPFYMIALTTSFLLKIKHNVKDKDFIKKYDLKIHIAVAVYTVTLCTAIVATKNLYPTKSGSYCFPTLPYPYGCDEDPLQFGECKRNKHGNLISLFTIIIAAVFTFICITVQMVKLVRHVVSIGDVTRNRFRQSISLPMSSRASASPQSSRVSSMSPPNSRFSAASSTQERDESNLSEQEKNASFVRRVLNYFQNDLEDDTSPLNNFRTTQQKKAKQREREITIQALLYGGCFLFIYMWPIIGTVRFAFGKKATTPKEYFDTFHYLSLLFYPLGGLLNVMVYTRQKCNVVRSRRNCSRLSAFCTVIAHGGDVPLDCQPRTGRRSRGQPRQEDRSSSGTNRLAFIGDFFDKVGSWFSNLRSKRSKPNDQKKPNDSQDTGEIMEKNPEKAESKTEGNLRDIDLIEDDTPKPAMDMALESGISIEDDDRLESCLSIEEDSFVESPSSVIDRQQSKWVYQLH</sequence>
<reference evidence="7 8" key="1">
    <citation type="journal article" date="2021" name="Sci. Rep.">
        <title>The genome of the diatom Chaetoceros tenuissimus carries an ancient integrated fragment of an extant virus.</title>
        <authorList>
            <person name="Hongo Y."/>
            <person name="Kimura K."/>
            <person name="Takaki Y."/>
            <person name="Yoshida Y."/>
            <person name="Baba S."/>
            <person name="Kobayashi G."/>
            <person name="Nagasaki K."/>
            <person name="Hano T."/>
            <person name="Tomaru Y."/>
        </authorList>
    </citation>
    <scope>NUCLEOTIDE SEQUENCE [LARGE SCALE GENOMIC DNA]</scope>
    <source>
        <strain evidence="7 8">NIES-3715</strain>
    </source>
</reference>
<dbReference type="SUPFAM" id="SSF81321">
    <property type="entry name" value="Family A G protein-coupled receptor-like"/>
    <property type="match status" value="1"/>
</dbReference>
<accession>A0AAD3H8B3</accession>
<feature type="compositionally biased region" description="Basic and acidic residues" evidence="5">
    <location>
        <begin position="255"/>
        <end position="266"/>
    </location>
</feature>
<evidence type="ECO:0000256" key="2">
    <source>
        <dbReference type="ARBA" id="ARBA00022692"/>
    </source>
</evidence>
<dbReference type="Proteomes" id="UP001054902">
    <property type="component" value="Unassembled WGS sequence"/>
</dbReference>
<evidence type="ECO:0000256" key="6">
    <source>
        <dbReference type="SAM" id="Phobius"/>
    </source>
</evidence>
<organism evidence="7 8">
    <name type="scientific">Chaetoceros tenuissimus</name>
    <dbReference type="NCBI Taxonomy" id="426638"/>
    <lineage>
        <taxon>Eukaryota</taxon>
        <taxon>Sar</taxon>
        <taxon>Stramenopiles</taxon>
        <taxon>Ochrophyta</taxon>
        <taxon>Bacillariophyta</taxon>
        <taxon>Coscinodiscophyceae</taxon>
        <taxon>Chaetocerotophycidae</taxon>
        <taxon>Chaetocerotales</taxon>
        <taxon>Chaetocerotaceae</taxon>
        <taxon>Chaetoceros</taxon>
    </lineage>
</organism>
<evidence type="ECO:0000256" key="5">
    <source>
        <dbReference type="SAM" id="MobiDB-lite"/>
    </source>
</evidence>
<evidence type="ECO:0000256" key="1">
    <source>
        <dbReference type="ARBA" id="ARBA00004141"/>
    </source>
</evidence>
<feature type="transmembrane region" description="Helical" evidence="6">
    <location>
        <begin position="348"/>
        <end position="369"/>
    </location>
</feature>
<feature type="region of interest" description="Disordered" evidence="5">
    <location>
        <begin position="402"/>
        <end position="423"/>
    </location>
</feature>
<feature type="transmembrane region" description="Helical" evidence="6">
    <location>
        <begin position="308"/>
        <end position="328"/>
    </location>
</feature>
<dbReference type="GO" id="GO:0005886">
    <property type="term" value="C:plasma membrane"/>
    <property type="evidence" value="ECO:0007669"/>
    <property type="project" value="TreeGrafter"/>
</dbReference>
<feature type="compositionally biased region" description="Basic and acidic residues" evidence="5">
    <location>
        <begin position="466"/>
        <end position="486"/>
    </location>
</feature>
<feature type="transmembrane region" description="Helical" evidence="6">
    <location>
        <begin position="178"/>
        <end position="200"/>
    </location>
</feature>
<evidence type="ECO:0000256" key="4">
    <source>
        <dbReference type="ARBA" id="ARBA00023136"/>
    </source>
</evidence>
<comment type="caution">
    <text evidence="7">The sequence shown here is derived from an EMBL/GenBank/DDBJ whole genome shotgun (WGS) entry which is preliminary data.</text>
</comment>
<feature type="region of interest" description="Disordered" evidence="5">
    <location>
        <begin position="225"/>
        <end position="266"/>
    </location>
</feature>
<dbReference type="PANTHER" id="PTHR23112:SF37">
    <property type="entry name" value="G PROTEIN-COUPLED RECEPTOR GPR1"/>
    <property type="match status" value="1"/>
</dbReference>
<feature type="region of interest" description="Disordered" evidence="5">
    <location>
        <begin position="445"/>
        <end position="496"/>
    </location>
</feature>
<protein>
    <recommendedName>
        <fullName evidence="9">G-protein coupled receptors family 1 profile domain-containing protein</fullName>
    </recommendedName>
</protein>
<feature type="compositionally biased region" description="Basic and acidic residues" evidence="5">
    <location>
        <begin position="450"/>
        <end position="459"/>
    </location>
</feature>
<evidence type="ECO:0000313" key="7">
    <source>
        <dbReference type="EMBL" id="GFH53718.1"/>
    </source>
</evidence>
<dbReference type="GO" id="GO:0004930">
    <property type="term" value="F:G protein-coupled receptor activity"/>
    <property type="evidence" value="ECO:0007669"/>
    <property type="project" value="TreeGrafter"/>
</dbReference>
<keyword evidence="4 6" id="KW-0472">Membrane</keyword>